<gene>
    <name evidence="5" type="ORF">FM038_013835</name>
</gene>
<dbReference type="EMBL" id="CP045503">
    <property type="protein sequence ID" value="QPG58398.1"/>
    <property type="molecule type" value="Genomic_DNA"/>
</dbReference>
<evidence type="ECO:0000256" key="1">
    <source>
        <dbReference type="ARBA" id="ARBA00006534"/>
    </source>
</evidence>
<evidence type="ECO:0000256" key="3">
    <source>
        <dbReference type="ARBA" id="ARBA00022801"/>
    </source>
</evidence>
<keyword evidence="4" id="KW-0720">Serine protease</keyword>
<evidence type="ECO:0000256" key="2">
    <source>
        <dbReference type="ARBA" id="ARBA00022670"/>
    </source>
</evidence>
<dbReference type="PANTHER" id="PTHR20842:SF0">
    <property type="entry name" value="ALPHA-ASPARTYL DIPEPTIDASE"/>
    <property type="match status" value="1"/>
</dbReference>
<evidence type="ECO:0000313" key="5">
    <source>
        <dbReference type="EMBL" id="QPG58398.1"/>
    </source>
</evidence>
<dbReference type="PANTHER" id="PTHR20842">
    <property type="entry name" value="PROTEASE S51 ALPHA-ASPARTYL DIPEPTIDASE"/>
    <property type="match status" value="1"/>
</dbReference>
<dbReference type="Proteomes" id="UP000316416">
    <property type="component" value="Chromosome"/>
</dbReference>
<proteinExistence type="inferred from homology"/>
<protein>
    <submittedName>
        <fullName evidence="5">Type 1 glutamine amidotransferase-like domain-containing protein</fullName>
    </submittedName>
</protein>
<sequence length="214" mass="23412">MMLAFVSDPNTDNGVAAIKYVVDSLGSCLKHIGHIASQPDPGRGYYVSTQQMYSRLGGRLNCYLELEDGFNEASLKQLLACDVIHLSGGDTYRFLKWLRYRGLLPVLRQYVTEGGALIGVSAGAMIMTPSVETASLCGDINRVGLQVLSGLSAVPFHFVPHVSYTQTPAIIEQELRALSKGISQVYFCSDNDSLVIDNGNVIEMGEPFRWQEGE</sequence>
<keyword evidence="6" id="KW-1185">Reference proteome</keyword>
<evidence type="ECO:0000256" key="4">
    <source>
        <dbReference type="ARBA" id="ARBA00022825"/>
    </source>
</evidence>
<dbReference type="InterPro" id="IPR029062">
    <property type="entry name" value="Class_I_gatase-like"/>
</dbReference>
<name>A0ABX6VD49_9GAMM</name>
<organism evidence="5 6">
    <name type="scientific">Shewanella eurypsychrophilus</name>
    <dbReference type="NCBI Taxonomy" id="2593656"/>
    <lineage>
        <taxon>Bacteria</taxon>
        <taxon>Pseudomonadati</taxon>
        <taxon>Pseudomonadota</taxon>
        <taxon>Gammaproteobacteria</taxon>
        <taxon>Alteromonadales</taxon>
        <taxon>Shewanellaceae</taxon>
        <taxon>Shewanella</taxon>
    </lineage>
</organism>
<keyword evidence="2" id="KW-0645">Protease</keyword>
<dbReference type="SUPFAM" id="SSF52317">
    <property type="entry name" value="Class I glutamine amidotransferase-like"/>
    <property type="match status" value="1"/>
</dbReference>
<dbReference type="InterPro" id="IPR005320">
    <property type="entry name" value="Peptidase_S51"/>
</dbReference>
<dbReference type="Gene3D" id="3.40.50.880">
    <property type="match status" value="1"/>
</dbReference>
<comment type="similarity">
    <text evidence="1">Belongs to the peptidase S51 family.</text>
</comment>
<dbReference type="Pfam" id="PF03575">
    <property type="entry name" value="Peptidase_S51"/>
    <property type="match status" value="1"/>
</dbReference>
<evidence type="ECO:0000313" key="6">
    <source>
        <dbReference type="Proteomes" id="UP000316416"/>
    </source>
</evidence>
<reference evidence="5" key="1">
    <citation type="submission" date="2021-07" db="EMBL/GenBank/DDBJ databases">
        <title>Shewanella sp. YLB-07 whole genome sequence.</title>
        <authorList>
            <person name="Yu L."/>
        </authorList>
    </citation>
    <scope>NUCLEOTIDE SEQUENCE</scope>
    <source>
        <strain evidence="5">YLB-08</strain>
    </source>
</reference>
<dbReference type="RefSeq" id="WP_142871065.1">
    <property type="nucleotide sequence ID" value="NZ_CP045503.2"/>
</dbReference>
<keyword evidence="3" id="KW-0378">Hydrolase</keyword>
<accession>A0ABX6VD49</accession>